<feature type="transmembrane region" description="Helical" evidence="8">
    <location>
        <begin position="140"/>
        <end position="156"/>
    </location>
</feature>
<dbReference type="Pfam" id="PF00361">
    <property type="entry name" value="Proton_antipo_M"/>
    <property type="match status" value="1"/>
</dbReference>
<dbReference type="PRINTS" id="PR01437">
    <property type="entry name" value="NUOXDRDTASE4"/>
</dbReference>
<feature type="transmembrane region" description="Helical" evidence="8">
    <location>
        <begin position="536"/>
        <end position="557"/>
    </location>
</feature>
<dbReference type="AlphaFoldDB" id="A0A8I1MV69"/>
<feature type="transmembrane region" description="Helical" evidence="8">
    <location>
        <begin position="168"/>
        <end position="189"/>
    </location>
</feature>
<evidence type="ECO:0000256" key="5">
    <source>
        <dbReference type="ARBA" id="ARBA00023002"/>
    </source>
</evidence>
<evidence type="ECO:0000256" key="3">
    <source>
        <dbReference type="ARBA" id="ARBA00022692"/>
    </source>
</evidence>
<evidence type="ECO:0000256" key="8">
    <source>
        <dbReference type="SAM" id="Phobius"/>
    </source>
</evidence>
<dbReference type="PANTHER" id="PTHR42682:SF3">
    <property type="entry name" value="FORMATE HYDROGENLYASE SUBUNIT 3-RELATED"/>
    <property type="match status" value="1"/>
</dbReference>
<evidence type="ECO:0000256" key="1">
    <source>
        <dbReference type="ARBA" id="ARBA00004651"/>
    </source>
</evidence>
<protein>
    <submittedName>
        <fullName evidence="10">Hydrogenase 4 subunit B</fullName>
    </submittedName>
</protein>
<dbReference type="GO" id="GO:0016491">
    <property type="term" value="F:oxidoreductase activity"/>
    <property type="evidence" value="ECO:0007669"/>
    <property type="project" value="UniProtKB-KW"/>
</dbReference>
<keyword evidence="6 8" id="KW-0472">Membrane</keyword>
<feature type="transmembrane region" description="Helical" evidence="8">
    <location>
        <begin position="246"/>
        <end position="263"/>
    </location>
</feature>
<gene>
    <name evidence="10" type="primary">hyfB</name>
    <name evidence="10" type="ORF">J0I24_05485</name>
</gene>
<dbReference type="NCBIfam" id="NF005086">
    <property type="entry name" value="PRK06521.1"/>
    <property type="match status" value="1"/>
</dbReference>
<feature type="transmembrane region" description="Helical" evidence="8">
    <location>
        <begin position="38"/>
        <end position="61"/>
    </location>
</feature>
<dbReference type="GO" id="GO:0042773">
    <property type="term" value="P:ATP synthesis coupled electron transport"/>
    <property type="evidence" value="ECO:0007669"/>
    <property type="project" value="InterPro"/>
</dbReference>
<dbReference type="Proteomes" id="UP000664800">
    <property type="component" value="Unassembled WGS sequence"/>
</dbReference>
<evidence type="ECO:0000256" key="6">
    <source>
        <dbReference type="ARBA" id="ARBA00023136"/>
    </source>
</evidence>
<feature type="transmembrane region" description="Helical" evidence="8">
    <location>
        <begin position="117"/>
        <end position="134"/>
    </location>
</feature>
<feature type="domain" description="NADH:quinone oxidoreductase/Mrp antiporter transmembrane" evidence="9">
    <location>
        <begin position="134"/>
        <end position="416"/>
    </location>
</feature>
<evidence type="ECO:0000256" key="4">
    <source>
        <dbReference type="ARBA" id="ARBA00022989"/>
    </source>
</evidence>
<dbReference type="InterPro" id="IPR003918">
    <property type="entry name" value="NADH_UbQ_OxRdtase"/>
</dbReference>
<dbReference type="GO" id="GO:0008137">
    <property type="term" value="F:NADH dehydrogenase (ubiquinone) activity"/>
    <property type="evidence" value="ECO:0007669"/>
    <property type="project" value="InterPro"/>
</dbReference>
<feature type="transmembrane region" description="Helical" evidence="8">
    <location>
        <begin position="209"/>
        <end position="234"/>
    </location>
</feature>
<keyword evidence="2" id="KW-1003">Cell membrane</keyword>
<evidence type="ECO:0000256" key="7">
    <source>
        <dbReference type="RuleBase" id="RU000320"/>
    </source>
</evidence>
<dbReference type="InterPro" id="IPR052175">
    <property type="entry name" value="ComplexI-like_HydComp"/>
</dbReference>
<proteinExistence type="predicted"/>
<keyword evidence="4 8" id="KW-1133">Transmembrane helix</keyword>
<dbReference type="InterPro" id="IPR001750">
    <property type="entry name" value="ND/Mrp_TM"/>
</dbReference>
<keyword evidence="5" id="KW-0560">Oxidoreductase</keyword>
<dbReference type="GO" id="GO:0005886">
    <property type="term" value="C:plasma membrane"/>
    <property type="evidence" value="ECO:0007669"/>
    <property type="project" value="UniProtKB-SubCell"/>
</dbReference>
<feature type="transmembrane region" description="Helical" evidence="8">
    <location>
        <begin position="81"/>
        <end position="105"/>
    </location>
</feature>
<feature type="transmembrane region" description="Helical" evidence="8">
    <location>
        <begin position="318"/>
        <end position="345"/>
    </location>
</feature>
<reference evidence="10" key="1">
    <citation type="submission" date="2021-02" db="EMBL/GenBank/DDBJ databases">
        <title>Thiocyanate and organic carbon inputs drive convergent selection for specific autotrophic Afipia and Thiobacillus strains within complex microbiomes.</title>
        <authorList>
            <person name="Huddy R.J."/>
            <person name="Sachdeva R."/>
            <person name="Kadzinga F."/>
            <person name="Kantor R.S."/>
            <person name="Harrison S.T.L."/>
            <person name="Banfield J.F."/>
        </authorList>
    </citation>
    <scope>NUCLEOTIDE SEQUENCE</scope>
    <source>
        <strain evidence="10">SCN18_13_7_16_R3_B_64_19</strain>
    </source>
</reference>
<feature type="transmembrane region" description="Helical" evidence="8">
    <location>
        <begin position="433"/>
        <end position="459"/>
    </location>
</feature>
<comment type="caution">
    <text evidence="10">The sequence shown here is derived from an EMBL/GenBank/DDBJ whole genome shotgun (WGS) entry which is preliminary data.</text>
</comment>
<evidence type="ECO:0000313" key="11">
    <source>
        <dbReference type="Proteomes" id="UP000664800"/>
    </source>
</evidence>
<dbReference type="PANTHER" id="PTHR42682">
    <property type="entry name" value="HYDROGENASE-4 COMPONENT F"/>
    <property type="match status" value="1"/>
</dbReference>
<comment type="subcellular location">
    <subcellularLocation>
        <location evidence="1">Cell membrane</location>
        <topology evidence="1">Multi-pass membrane protein</topology>
    </subcellularLocation>
    <subcellularLocation>
        <location evidence="7">Membrane</location>
        <topology evidence="7">Multi-pass membrane protein</topology>
    </subcellularLocation>
</comment>
<organism evidence="10 11">
    <name type="scientific">Thiomonas arsenitoxydans (strain DSM 22701 / CIP 110005 / 3As)</name>
    <dbReference type="NCBI Taxonomy" id="426114"/>
    <lineage>
        <taxon>Bacteria</taxon>
        <taxon>Pseudomonadati</taxon>
        <taxon>Pseudomonadota</taxon>
        <taxon>Betaproteobacteria</taxon>
        <taxon>Burkholderiales</taxon>
        <taxon>Thiomonas</taxon>
    </lineage>
</organism>
<feature type="transmembrane region" description="Helical" evidence="8">
    <location>
        <begin position="388"/>
        <end position="413"/>
    </location>
</feature>
<feature type="transmembrane region" description="Helical" evidence="8">
    <location>
        <begin position="480"/>
        <end position="501"/>
    </location>
</feature>
<evidence type="ECO:0000259" key="9">
    <source>
        <dbReference type="Pfam" id="PF00361"/>
    </source>
</evidence>
<evidence type="ECO:0000313" key="10">
    <source>
        <dbReference type="EMBL" id="MBN8743744.1"/>
    </source>
</evidence>
<feature type="transmembrane region" description="Helical" evidence="8">
    <location>
        <begin position="275"/>
        <end position="298"/>
    </location>
</feature>
<feature type="transmembrane region" description="Helical" evidence="8">
    <location>
        <begin position="6"/>
        <end position="26"/>
    </location>
</feature>
<dbReference type="EMBL" id="JAFKMR010000013">
    <property type="protein sequence ID" value="MBN8743744.1"/>
    <property type="molecule type" value="Genomic_DNA"/>
</dbReference>
<name>A0A8I1MV69_THIA3</name>
<sequence length="672" mass="72618">MNAPDLLPIALGVVAAWVCMGLAGFISPRSTRWVARVIFPLGALGSLVMAAVGLLALFAAPQSLVLPIGLPGLPLHLRLDALSGFFLFLLGASTVGISTFASGYFREGEGTAPGLLGMQYHVFLAAMCMVMLAADAYSFMLSWEVMAMASYFLVISQHRMAEIRSAGYVYLLLAHLGAIALLLCFGVMMQGGIASLTFEAMRHAHLSPAWASVAFGLAVIGFGAKAGLVPLHIWLPEAHPAAPSPVSALMSGVMLKTALYGLLRVSFDLLHAPLWWWGVPLLALGLFGALFGVLFAAVQTDMKRLLAYSSIENIGIAFAALGLALVFHGVGLAVFAALALAAMLYHLLNHAFFKSLLFLTTGSVLHATHQRSLGKLGGLLRTMPWVGWTALIGTLAIAGLPPLNGFVAEWLLLQSFLFTPQIPEPFFNLLIPLGAAMLVLTAALAAYVMVKFYGVIFLGRAREPQLEQAHDVGWLERIGLLWLAAGCVLLGLIPTWVLQAIDRVNLMLLGKPLAQPGDASMGNWFWLVPLSPDRASYSPVAILLVGLLVVGLTGLLTHRVYAGRVRRAAPWDCGAPGLTGRMQDSAEGFGQPIRRVFSPFFLMRVELPRPDDAEPRYRVSVEDRFWPQFYTPAAQAVLWLARQVGKIQQGRISVYLLYSFLTLLVLLMVVLR</sequence>
<feature type="transmembrane region" description="Helical" evidence="8">
    <location>
        <begin position="652"/>
        <end position="671"/>
    </location>
</feature>
<dbReference type="RefSeq" id="WP_276728905.1">
    <property type="nucleotide sequence ID" value="NZ_JAFKMR010000013.1"/>
</dbReference>
<accession>A0A8I1MV69</accession>
<keyword evidence="3 7" id="KW-0812">Transmembrane</keyword>
<evidence type="ECO:0000256" key="2">
    <source>
        <dbReference type="ARBA" id="ARBA00022475"/>
    </source>
</evidence>